<comment type="caution">
    <text evidence="1">The sequence shown here is derived from an EMBL/GenBank/DDBJ whole genome shotgun (WGS) entry which is preliminary data.</text>
</comment>
<organism evidence="1 2">
    <name type="scientific">Candidatus Infernicultor aquiphilus</name>
    <dbReference type="NCBI Taxonomy" id="1805029"/>
    <lineage>
        <taxon>Bacteria</taxon>
        <taxon>Pseudomonadati</taxon>
        <taxon>Atribacterota</taxon>
        <taxon>Candidatus Phoenicimicrobiia</taxon>
        <taxon>Candidatus Pheonicimicrobiales</taxon>
        <taxon>Candidatus Phoenicimicrobiaceae</taxon>
        <taxon>Candidatus Infernicultor</taxon>
    </lineage>
</organism>
<proteinExistence type="predicted"/>
<sequence>MVVENYKIVFPLDFNISPEKTNFNILFIEYKITEDKGFSKDINSLLTPVEKLVKISLIFTYNNKNFFIKQRYFCVG</sequence>
<dbReference type="Proteomes" id="UP000231493">
    <property type="component" value="Unassembled WGS sequence"/>
</dbReference>
<evidence type="ECO:0000313" key="2">
    <source>
        <dbReference type="Proteomes" id="UP000231493"/>
    </source>
</evidence>
<reference evidence="2" key="1">
    <citation type="submission" date="2017-09" db="EMBL/GenBank/DDBJ databases">
        <title>Depth-based differentiation of microbial function through sediment-hosted aquifers and enrichment of novel symbionts in the deep terrestrial subsurface.</title>
        <authorList>
            <person name="Probst A.J."/>
            <person name="Ladd B."/>
            <person name="Jarett J.K."/>
            <person name="Geller-Mcgrath D.E."/>
            <person name="Sieber C.M."/>
            <person name="Emerson J.B."/>
            <person name="Anantharaman K."/>
            <person name="Thomas B.C."/>
            <person name="Malmstrom R."/>
            <person name="Stieglmeier M."/>
            <person name="Klingl A."/>
            <person name="Woyke T."/>
            <person name="Ryan C.M."/>
            <person name="Banfield J.F."/>
        </authorList>
    </citation>
    <scope>NUCLEOTIDE SEQUENCE [LARGE SCALE GENOMIC DNA]</scope>
</reference>
<dbReference type="AlphaFoldDB" id="A0A2M7KB82"/>
<dbReference type="EMBL" id="PFIP01000005">
    <property type="protein sequence ID" value="PIX35384.1"/>
    <property type="molecule type" value="Genomic_DNA"/>
</dbReference>
<evidence type="ECO:0000313" key="1">
    <source>
        <dbReference type="EMBL" id="PIX35384.1"/>
    </source>
</evidence>
<protein>
    <submittedName>
        <fullName evidence="1">Uncharacterized protein</fullName>
    </submittedName>
</protein>
<accession>A0A2M7KB82</accession>
<name>A0A2M7KB82_9BACT</name>
<gene>
    <name evidence="1" type="ORF">COZ58_00140</name>
</gene>